<feature type="transmembrane region" description="Helical" evidence="1">
    <location>
        <begin position="6"/>
        <end position="23"/>
    </location>
</feature>
<proteinExistence type="predicted"/>
<evidence type="ECO:0000256" key="1">
    <source>
        <dbReference type="SAM" id="Phobius"/>
    </source>
</evidence>
<keyword evidence="1" id="KW-0812">Transmembrane</keyword>
<dbReference type="Proteomes" id="UP000025227">
    <property type="component" value="Unplaced"/>
</dbReference>
<dbReference type="OrthoDB" id="5827259at2759"/>
<name>A0A7I4YVZ3_HAECO</name>
<organism evidence="2 3">
    <name type="scientific">Haemonchus contortus</name>
    <name type="common">Barber pole worm</name>
    <dbReference type="NCBI Taxonomy" id="6289"/>
    <lineage>
        <taxon>Eukaryota</taxon>
        <taxon>Metazoa</taxon>
        <taxon>Ecdysozoa</taxon>
        <taxon>Nematoda</taxon>
        <taxon>Chromadorea</taxon>
        <taxon>Rhabditida</taxon>
        <taxon>Rhabditina</taxon>
        <taxon>Rhabditomorpha</taxon>
        <taxon>Strongyloidea</taxon>
        <taxon>Trichostrongylidae</taxon>
        <taxon>Haemonchus</taxon>
    </lineage>
</organism>
<feature type="transmembrane region" description="Helical" evidence="1">
    <location>
        <begin position="120"/>
        <end position="141"/>
    </location>
</feature>
<feature type="transmembrane region" description="Helical" evidence="1">
    <location>
        <begin position="66"/>
        <end position="90"/>
    </location>
</feature>
<evidence type="ECO:0000313" key="3">
    <source>
        <dbReference type="WBParaSite" id="HCON_00145500-00001"/>
    </source>
</evidence>
<reference evidence="3" key="1">
    <citation type="submission" date="2020-12" db="UniProtKB">
        <authorList>
            <consortium name="WormBaseParasite"/>
        </authorList>
    </citation>
    <scope>IDENTIFICATION</scope>
    <source>
        <strain evidence="3">MHco3</strain>
    </source>
</reference>
<protein>
    <submittedName>
        <fullName evidence="3">Serpentine receptor class gamma</fullName>
    </submittedName>
</protein>
<dbReference type="AlphaFoldDB" id="A0A7I4YVZ3"/>
<dbReference type="SUPFAM" id="SSF81321">
    <property type="entry name" value="Family A G protein-coupled receptor-like"/>
    <property type="match status" value="1"/>
</dbReference>
<keyword evidence="2" id="KW-1185">Reference proteome</keyword>
<keyword evidence="1" id="KW-1133">Transmembrane helix</keyword>
<accession>A0A7I4YVZ3</accession>
<dbReference type="WBParaSite" id="HCON_00145500-00001">
    <property type="protein sequence ID" value="HCON_00145500-00001"/>
    <property type="gene ID" value="HCON_00145500"/>
</dbReference>
<keyword evidence="1" id="KW-0472">Membrane</keyword>
<feature type="transmembrane region" description="Helical" evidence="1">
    <location>
        <begin position="35"/>
        <end position="60"/>
    </location>
</feature>
<evidence type="ECO:0000313" key="2">
    <source>
        <dbReference type="Proteomes" id="UP000025227"/>
    </source>
</evidence>
<sequence length="244" mass="27943">MALFSLLIYIGYLASYIYGLILFDSPKLSRITGSCLSGSYFAYVIANLCLTVHRLFYTLLPLRSPFILTTTVEKICIASIILSYIVHIAITLSPLAFVRLCPAHFLFYSGLAPFRLNRLVAYVAVLVNVTAYTIMFAILFIKGSFTFKRNKEIRMTVQAALLSACELAFLLYWRYGPRAVLSWGRILNNYTKLIYYDVHILPYVIINKTVRTEMKKLFRKQKSRTSIVASLDRSRSTLRQRQGV</sequence>